<evidence type="ECO:0000256" key="1">
    <source>
        <dbReference type="ARBA" id="ARBA00022642"/>
    </source>
</evidence>
<dbReference type="Gene3D" id="3.90.1150.10">
    <property type="entry name" value="Aspartate Aminotransferase, domain 1"/>
    <property type="match status" value="1"/>
</dbReference>
<dbReference type="GO" id="GO:0009435">
    <property type="term" value="P:NAD+ biosynthetic process"/>
    <property type="evidence" value="ECO:0007669"/>
    <property type="project" value="InterPro"/>
</dbReference>
<dbReference type="Pfam" id="PF22580">
    <property type="entry name" value="KYNU_C"/>
    <property type="match status" value="1"/>
</dbReference>
<dbReference type="GO" id="GO:0030170">
    <property type="term" value="F:pyridoxal phosphate binding"/>
    <property type="evidence" value="ECO:0007669"/>
    <property type="project" value="InterPro"/>
</dbReference>
<dbReference type="GO" id="GO:0005737">
    <property type="term" value="C:cytoplasm"/>
    <property type="evidence" value="ECO:0007669"/>
    <property type="project" value="InterPro"/>
</dbReference>
<reference evidence="4" key="1">
    <citation type="submission" date="2018-05" db="EMBL/GenBank/DDBJ databases">
        <authorList>
            <person name="Lanie J.A."/>
            <person name="Ng W.-L."/>
            <person name="Kazmierczak K.M."/>
            <person name="Andrzejewski T.M."/>
            <person name="Davidsen T.M."/>
            <person name="Wayne K.J."/>
            <person name="Tettelin H."/>
            <person name="Glass J.I."/>
            <person name="Rusch D."/>
            <person name="Podicherti R."/>
            <person name="Tsui H.-C.T."/>
            <person name="Winkler M.E."/>
        </authorList>
    </citation>
    <scope>NUCLEOTIDE SEQUENCE</scope>
</reference>
<dbReference type="GO" id="GO:0019441">
    <property type="term" value="P:L-tryptophan catabolic process to kynurenine"/>
    <property type="evidence" value="ECO:0007669"/>
    <property type="project" value="TreeGrafter"/>
</dbReference>
<organism evidence="4">
    <name type="scientific">marine metagenome</name>
    <dbReference type="NCBI Taxonomy" id="408172"/>
    <lineage>
        <taxon>unclassified sequences</taxon>
        <taxon>metagenomes</taxon>
        <taxon>ecological metagenomes</taxon>
    </lineage>
</organism>
<dbReference type="GO" id="GO:0030429">
    <property type="term" value="F:kynureninase activity"/>
    <property type="evidence" value="ECO:0007669"/>
    <property type="project" value="InterPro"/>
</dbReference>
<dbReference type="InterPro" id="IPR015422">
    <property type="entry name" value="PyrdxlP-dep_Trfase_small"/>
</dbReference>
<name>A0A381TAG9_9ZZZZ</name>
<dbReference type="FunFam" id="3.40.640.10:FF:000031">
    <property type="entry name" value="Kynureninase"/>
    <property type="match status" value="1"/>
</dbReference>
<dbReference type="HAMAP" id="MF_01970">
    <property type="entry name" value="Kynureninase"/>
    <property type="match status" value="1"/>
</dbReference>
<evidence type="ECO:0000256" key="3">
    <source>
        <dbReference type="ARBA" id="ARBA00022898"/>
    </source>
</evidence>
<dbReference type="PANTHER" id="PTHR14084:SF0">
    <property type="entry name" value="KYNURENINASE"/>
    <property type="match status" value="1"/>
</dbReference>
<dbReference type="PIRSF" id="PIRSF038800">
    <property type="entry name" value="KYNU"/>
    <property type="match status" value="1"/>
</dbReference>
<evidence type="ECO:0000256" key="2">
    <source>
        <dbReference type="ARBA" id="ARBA00022801"/>
    </source>
</evidence>
<keyword evidence="1" id="KW-0662">Pyridine nucleotide biosynthesis</keyword>
<gene>
    <name evidence="4" type="ORF">METZ01_LOCUS65385</name>
</gene>
<dbReference type="GO" id="GO:0043420">
    <property type="term" value="P:anthranilate metabolic process"/>
    <property type="evidence" value="ECO:0007669"/>
    <property type="project" value="TreeGrafter"/>
</dbReference>
<dbReference type="InterPro" id="IPR015421">
    <property type="entry name" value="PyrdxlP-dep_Trfase_major"/>
</dbReference>
<dbReference type="PANTHER" id="PTHR14084">
    <property type="entry name" value="KYNURENINASE"/>
    <property type="match status" value="1"/>
</dbReference>
<evidence type="ECO:0000313" key="4">
    <source>
        <dbReference type="EMBL" id="SVA12531.1"/>
    </source>
</evidence>
<dbReference type="NCBIfam" id="TIGR01814">
    <property type="entry name" value="kynureninase"/>
    <property type="match status" value="1"/>
</dbReference>
<dbReference type="Gene3D" id="3.40.640.10">
    <property type="entry name" value="Type I PLP-dependent aspartate aminotransferase-like (Major domain)"/>
    <property type="match status" value="1"/>
</dbReference>
<dbReference type="AlphaFoldDB" id="A0A381TAG9"/>
<dbReference type="InterPro" id="IPR015424">
    <property type="entry name" value="PyrdxlP-dep_Trfase"/>
</dbReference>
<dbReference type="EMBL" id="UINC01004196">
    <property type="protein sequence ID" value="SVA12531.1"/>
    <property type="molecule type" value="Genomic_DNA"/>
</dbReference>
<dbReference type="InterPro" id="IPR010111">
    <property type="entry name" value="Kynureninase"/>
</dbReference>
<dbReference type="SUPFAM" id="SSF53383">
    <property type="entry name" value="PLP-dependent transferases"/>
    <property type="match status" value="1"/>
</dbReference>
<accession>A0A381TAG9</accession>
<keyword evidence="3" id="KW-0663">Pyridoxal phosphate</keyword>
<proteinExistence type="inferred from homology"/>
<protein>
    <submittedName>
        <fullName evidence="4">Uncharacterized protein</fullName>
    </submittedName>
</protein>
<keyword evidence="2" id="KW-0378">Hydrolase</keyword>
<sequence>MGAYREKFHYPKNKNDNDLIYFSGNSLGLQPKSVRTFVENELDVWEKKGLLGQHSRWKNFHERLLENTARLVGGDSSEVVVMNALTVNIHFLLISFYQPTETRKKIMIEKGAFPSDQYAIKSQIEFHGLSPLDTLIELTPREGESILRTEDIIKAIKDANQELATVMFGNPNYYTGQVFDMQAITNAGHDVGAFVGFDLAHGTGNLVMNLHDWDVDFAAWCSYKYLCAGPGAPGGIFIHKRHHDWTNHRFAGWWGQNKETRFNMGPDFDPIKTAEGWQISNAPVMGMAPLLAAMDIFDEVGMTAIRKKSEKLTGFLEYLVIKILPEVTIITPKNSSERGCQLSLVVPGGKKIFDDLSNQGVVCDWRNPDVIRVAPHPLFNRYTEVYDFVIMLKQILAE</sequence>